<protein>
    <submittedName>
        <fullName evidence="2">Uncharacterized protein</fullName>
    </submittedName>
</protein>
<name>A0A562DMH9_RHORH</name>
<comment type="caution">
    <text evidence="2">The sequence shown here is derived from an EMBL/GenBank/DDBJ whole genome shotgun (WGS) entry which is preliminary data.</text>
</comment>
<accession>A0A562DMH9</accession>
<sequence length="80" mass="8771">MTSCRELKRLFPALEAQERGDWTAMRGAGNPLVDQIQAAMEPQRSLFGGKKLPCRERWPGPSANGSSQHPGGRAHTILQS</sequence>
<feature type="region of interest" description="Disordered" evidence="1">
    <location>
        <begin position="43"/>
        <end position="80"/>
    </location>
</feature>
<proteinExistence type="predicted"/>
<reference evidence="2 3" key="1">
    <citation type="submission" date="2019-07" db="EMBL/GenBank/DDBJ databases">
        <title>Genome sequencing of lignin-degrading bacterial isolates.</title>
        <authorList>
            <person name="Gladden J."/>
        </authorList>
    </citation>
    <scope>NUCLEOTIDE SEQUENCE [LARGE SCALE GENOMIC DNA]</scope>
    <source>
        <strain evidence="2 3">J45</strain>
    </source>
</reference>
<dbReference type="EMBL" id="VLJT01000039">
    <property type="protein sequence ID" value="TWH10776.1"/>
    <property type="molecule type" value="Genomic_DNA"/>
</dbReference>
<gene>
    <name evidence="2" type="ORF">L618_000400002570</name>
</gene>
<evidence type="ECO:0000313" key="2">
    <source>
        <dbReference type="EMBL" id="TWH10776.1"/>
    </source>
</evidence>
<dbReference type="Proteomes" id="UP000317573">
    <property type="component" value="Unassembled WGS sequence"/>
</dbReference>
<evidence type="ECO:0000313" key="3">
    <source>
        <dbReference type="Proteomes" id="UP000317573"/>
    </source>
</evidence>
<organism evidence="2 3">
    <name type="scientific">Rhodococcus rhodochrous J45</name>
    <dbReference type="NCBI Taxonomy" id="935266"/>
    <lineage>
        <taxon>Bacteria</taxon>
        <taxon>Bacillati</taxon>
        <taxon>Actinomycetota</taxon>
        <taxon>Actinomycetes</taxon>
        <taxon>Mycobacteriales</taxon>
        <taxon>Nocardiaceae</taxon>
        <taxon>Rhodococcus</taxon>
    </lineage>
</organism>
<dbReference type="AlphaFoldDB" id="A0A562DMH9"/>
<evidence type="ECO:0000256" key="1">
    <source>
        <dbReference type="SAM" id="MobiDB-lite"/>
    </source>
</evidence>